<accession>A0A6A6TW52</accession>
<protein>
    <submittedName>
        <fullName evidence="1">Uncharacterized protein</fullName>
    </submittedName>
</protein>
<dbReference type="EMBL" id="MU004244">
    <property type="protein sequence ID" value="KAF2663970.1"/>
    <property type="molecule type" value="Genomic_DNA"/>
</dbReference>
<dbReference type="Proteomes" id="UP000799302">
    <property type="component" value="Unassembled WGS sequence"/>
</dbReference>
<keyword evidence="2" id="KW-1185">Reference proteome</keyword>
<evidence type="ECO:0000313" key="1">
    <source>
        <dbReference type="EMBL" id="KAF2663970.1"/>
    </source>
</evidence>
<dbReference type="AlphaFoldDB" id="A0A6A6TW52"/>
<gene>
    <name evidence="1" type="ORF">BT63DRAFT_430217</name>
</gene>
<reference evidence="1" key="1">
    <citation type="journal article" date="2020" name="Stud. Mycol.">
        <title>101 Dothideomycetes genomes: a test case for predicting lifestyles and emergence of pathogens.</title>
        <authorList>
            <person name="Haridas S."/>
            <person name="Albert R."/>
            <person name="Binder M."/>
            <person name="Bloem J."/>
            <person name="Labutti K."/>
            <person name="Salamov A."/>
            <person name="Andreopoulos B."/>
            <person name="Baker S."/>
            <person name="Barry K."/>
            <person name="Bills G."/>
            <person name="Bluhm B."/>
            <person name="Cannon C."/>
            <person name="Castanera R."/>
            <person name="Culley D."/>
            <person name="Daum C."/>
            <person name="Ezra D."/>
            <person name="Gonzalez J."/>
            <person name="Henrissat B."/>
            <person name="Kuo A."/>
            <person name="Liang C."/>
            <person name="Lipzen A."/>
            <person name="Lutzoni F."/>
            <person name="Magnuson J."/>
            <person name="Mondo S."/>
            <person name="Nolan M."/>
            <person name="Ohm R."/>
            <person name="Pangilinan J."/>
            <person name="Park H.-J."/>
            <person name="Ramirez L."/>
            <person name="Alfaro M."/>
            <person name="Sun H."/>
            <person name="Tritt A."/>
            <person name="Yoshinaga Y."/>
            <person name="Zwiers L.-H."/>
            <person name="Turgeon B."/>
            <person name="Goodwin S."/>
            <person name="Spatafora J."/>
            <person name="Crous P."/>
            <person name="Grigoriev I."/>
        </authorList>
    </citation>
    <scope>NUCLEOTIDE SEQUENCE</scope>
    <source>
        <strain evidence="1">CBS 115976</strain>
    </source>
</reference>
<proteinExistence type="predicted"/>
<sequence>MASPDIKIESDPDSQGWKNLVQQDTNKTKPSPEYIDLIGGIATKIFKLAREISNLEAQKYSLEGNCRRLAVHLNTCFITMQGLPSQYKNRDLLRKEQVQTLGDLFAAREQETAWNDTNLQRLVEARREETELLDRIVSLVNTQLTAGTGI</sequence>
<evidence type="ECO:0000313" key="2">
    <source>
        <dbReference type="Proteomes" id="UP000799302"/>
    </source>
</evidence>
<organism evidence="1 2">
    <name type="scientific">Microthyrium microscopicum</name>
    <dbReference type="NCBI Taxonomy" id="703497"/>
    <lineage>
        <taxon>Eukaryota</taxon>
        <taxon>Fungi</taxon>
        <taxon>Dikarya</taxon>
        <taxon>Ascomycota</taxon>
        <taxon>Pezizomycotina</taxon>
        <taxon>Dothideomycetes</taxon>
        <taxon>Dothideomycetes incertae sedis</taxon>
        <taxon>Microthyriales</taxon>
        <taxon>Microthyriaceae</taxon>
        <taxon>Microthyrium</taxon>
    </lineage>
</organism>
<name>A0A6A6TW52_9PEZI</name>